<dbReference type="Gene3D" id="3.30.70.270">
    <property type="match status" value="1"/>
</dbReference>
<gene>
    <name evidence="3" type="ORF">LCGC14_0012190</name>
</gene>
<protein>
    <recommendedName>
        <fullName evidence="2">EAL domain-containing protein</fullName>
    </recommendedName>
</protein>
<keyword evidence="1" id="KW-0472">Membrane</keyword>
<dbReference type="SUPFAM" id="SSF55073">
    <property type="entry name" value="Nucleotide cyclase"/>
    <property type="match status" value="1"/>
</dbReference>
<keyword evidence="1" id="KW-0812">Transmembrane</keyword>
<evidence type="ECO:0000313" key="3">
    <source>
        <dbReference type="EMBL" id="KKO11718.1"/>
    </source>
</evidence>
<dbReference type="InterPro" id="IPR029787">
    <property type="entry name" value="Nucleotide_cyclase"/>
</dbReference>
<dbReference type="Gene3D" id="3.20.20.450">
    <property type="entry name" value="EAL domain"/>
    <property type="match status" value="1"/>
</dbReference>
<dbReference type="SMART" id="SM00052">
    <property type="entry name" value="EAL"/>
    <property type="match status" value="1"/>
</dbReference>
<dbReference type="AlphaFoldDB" id="A0A0F9WGU1"/>
<dbReference type="InterPro" id="IPR035919">
    <property type="entry name" value="EAL_sf"/>
</dbReference>
<dbReference type="InterPro" id="IPR001633">
    <property type="entry name" value="EAL_dom"/>
</dbReference>
<name>A0A0F9WGU1_9ZZZZ</name>
<keyword evidence="1" id="KW-1133">Transmembrane helix</keyword>
<dbReference type="CDD" id="cd01948">
    <property type="entry name" value="EAL"/>
    <property type="match status" value="1"/>
</dbReference>
<dbReference type="EMBL" id="LAZR01000002">
    <property type="protein sequence ID" value="KKO11718.1"/>
    <property type="molecule type" value="Genomic_DNA"/>
</dbReference>
<evidence type="ECO:0000256" key="1">
    <source>
        <dbReference type="SAM" id="Phobius"/>
    </source>
</evidence>
<dbReference type="SUPFAM" id="SSF141868">
    <property type="entry name" value="EAL domain-like"/>
    <property type="match status" value="1"/>
</dbReference>
<comment type="caution">
    <text evidence="3">The sequence shown here is derived from an EMBL/GenBank/DDBJ whole genome shotgun (WGS) entry which is preliminary data.</text>
</comment>
<dbReference type="Pfam" id="PF00563">
    <property type="entry name" value="EAL"/>
    <property type="match status" value="1"/>
</dbReference>
<dbReference type="InterPro" id="IPR050706">
    <property type="entry name" value="Cyclic-di-GMP_PDE-like"/>
</dbReference>
<proteinExistence type="predicted"/>
<accession>A0A0F9WGU1</accession>
<feature type="transmembrane region" description="Helical" evidence="1">
    <location>
        <begin position="57"/>
        <end position="85"/>
    </location>
</feature>
<dbReference type="InterPro" id="IPR000160">
    <property type="entry name" value="GGDEF_dom"/>
</dbReference>
<dbReference type="PROSITE" id="PS50883">
    <property type="entry name" value="EAL"/>
    <property type="match status" value="1"/>
</dbReference>
<dbReference type="PANTHER" id="PTHR33121">
    <property type="entry name" value="CYCLIC DI-GMP PHOSPHODIESTERASE PDEF"/>
    <property type="match status" value="1"/>
</dbReference>
<reference evidence="3" key="1">
    <citation type="journal article" date="2015" name="Nature">
        <title>Complex archaea that bridge the gap between prokaryotes and eukaryotes.</title>
        <authorList>
            <person name="Spang A."/>
            <person name="Saw J.H."/>
            <person name="Jorgensen S.L."/>
            <person name="Zaremba-Niedzwiedzka K."/>
            <person name="Martijn J."/>
            <person name="Lind A.E."/>
            <person name="van Eijk R."/>
            <person name="Schleper C."/>
            <person name="Guy L."/>
            <person name="Ettema T.J."/>
        </authorList>
    </citation>
    <scope>NUCLEOTIDE SEQUENCE</scope>
</reference>
<dbReference type="InterPro" id="IPR043128">
    <property type="entry name" value="Rev_trsase/Diguanyl_cyclase"/>
</dbReference>
<evidence type="ECO:0000259" key="2">
    <source>
        <dbReference type="PROSITE" id="PS50883"/>
    </source>
</evidence>
<dbReference type="PANTHER" id="PTHR33121:SF70">
    <property type="entry name" value="SIGNALING PROTEIN YKOW"/>
    <property type="match status" value="1"/>
</dbReference>
<feature type="transmembrane region" description="Helical" evidence="1">
    <location>
        <begin position="97"/>
        <end position="118"/>
    </location>
</feature>
<dbReference type="SMART" id="SM00267">
    <property type="entry name" value="GGDEF"/>
    <property type="match status" value="1"/>
</dbReference>
<feature type="transmembrane region" description="Helical" evidence="1">
    <location>
        <begin position="21"/>
        <end position="45"/>
    </location>
</feature>
<dbReference type="Pfam" id="PF00990">
    <property type="entry name" value="GGDEF"/>
    <property type="match status" value="1"/>
</dbReference>
<organism evidence="3">
    <name type="scientific">marine sediment metagenome</name>
    <dbReference type="NCBI Taxonomy" id="412755"/>
    <lineage>
        <taxon>unclassified sequences</taxon>
        <taxon>metagenomes</taxon>
        <taxon>ecological metagenomes</taxon>
    </lineage>
</organism>
<feature type="domain" description="EAL" evidence="2">
    <location>
        <begin position="304"/>
        <end position="556"/>
    </location>
</feature>
<dbReference type="GO" id="GO:0071111">
    <property type="term" value="F:cyclic-guanylate-specific phosphodiesterase activity"/>
    <property type="evidence" value="ECO:0007669"/>
    <property type="project" value="InterPro"/>
</dbReference>
<sequence>MARTRRYISMVNTAFGEFYRLSAELQILVCIVLWVYIAILMRLAFLGGGLPSDFGSWIALVIFLVGLVSGPIVATVTALVCAVLMSPGGVFAGIDNVGVAFWVRTTGLFVAGLSGGLLQRLIKWLQAELYAAQHQVAGTDLPNIKATIKHLEKVLKSGSLTDKDLDVLNVRLNNLDQIRQSAGQDTVNQLVRSLAEQLQTRLGAGAYVSQLSGNELLGIQAGQGREISDVQKLVKEVLATPIKLDGEEYSLTATTGLHRKRVQGREVEPQSLLDNAAKMAIAAHRSNEEFQASPTVDAIHNLGERYSSLQIQAAMENHEITLHYEPRLNTRTGYFSALQGVVRWKHPRRGELQLEDFKAMLEEVPAIQGFCAWMLKLAFTDAEEWAKKDLKFRVTVDVTINDVLSAPVLAYALAESIKRKYKPGWLAIEVSEKSLRNADAKTVQYLQRLQSHHVSVVVSNFGDGGSTVQDMFMMPVDGIKFSAKLIEAALVHSDQRRQLAAMVKLIHSRGLVSVADGVRNSAGLRMLRTLACEELQGPLLSKALPKESIPWARLRV</sequence>